<proteinExistence type="inferred from homology"/>
<dbReference type="PANTHER" id="PTHR11306">
    <property type="entry name" value="NIEMANN PICK TYPE C2 PROTEIN NPC2-RELATED"/>
    <property type="match status" value="1"/>
</dbReference>
<dbReference type="EnsemblMetazoa" id="AFAF004023-RA">
    <property type="protein sequence ID" value="AFAF004023-PA"/>
    <property type="gene ID" value="AFAF004023"/>
</dbReference>
<dbReference type="InterPro" id="IPR039670">
    <property type="entry name" value="NPC2-like"/>
</dbReference>
<dbReference type="SMART" id="SM00737">
    <property type="entry name" value="ML"/>
    <property type="match status" value="1"/>
</dbReference>
<evidence type="ECO:0000256" key="3">
    <source>
        <dbReference type="ARBA" id="ARBA00022525"/>
    </source>
</evidence>
<evidence type="ECO:0000256" key="2">
    <source>
        <dbReference type="ARBA" id="ARBA00006370"/>
    </source>
</evidence>
<evidence type="ECO:0000256" key="1">
    <source>
        <dbReference type="ARBA" id="ARBA00004613"/>
    </source>
</evidence>
<reference evidence="8" key="1">
    <citation type="submission" date="2014-01" db="EMBL/GenBank/DDBJ databases">
        <title>The Genome Sequence of Anopheles farauti FAR1 (V2).</title>
        <authorList>
            <consortium name="The Broad Institute Genomics Platform"/>
            <person name="Neafsey D.E."/>
            <person name="Besansky N."/>
            <person name="Howell P."/>
            <person name="Walton C."/>
            <person name="Young S.K."/>
            <person name="Zeng Q."/>
            <person name="Gargeya S."/>
            <person name="Fitzgerald M."/>
            <person name="Haas B."/>
            <person name="Abouelleil A."/>
            <person name="Allen A.W."/>
            <person name="Alvarado L."/>
            <person name="Arachchi H.M."/>
            <person name="Berlin A.M."/>
            <person name="Chapman S.B."/>
            <person name="Gainer-Dewar J."/>
            <person name="Goldberg J."/>
            <person name="Griggs A."/>
            <person name="Gujja S."/>
            <person name="Hansen M."/>
            <person name="Howarth C."/>
            <person name="Imamovic A."/>
            <person name="Ireland A."/>
            <person name="Larimer J."/>
            <person name="McCowan C."/>
            <person name="Murphy C."/>
            <person name="Pearson M."/>
            <person name="Poon T.W."/>
            <person name="Priest M."/>
            <person name="Roberts A."/>
            <person name="Saif S."/>
            <person name="Shea T."/>
            <person name="Sisk P."/>
            <person name="Sykes S."/>
            <person name="Wortman J."/>
            <person name="Nusbaum C."/>
            <person name="Birren B."/>
        </authorList>
    </citation>
    <scope>NUCLEOTIDE SEQUENCE [LARGE SCALE GENOMIC DNA]</scope>
    <source>
        <strain evidence="8">FAR1</strain>
    </source>
</reference>
<evidence type="ECO:0000313" key="8">
    <source>
        <dbReference type="Proteomes" id="UP000075886"/>
    </source>
</evidence>
<dbReference type="InterPro" id="IPR014756">
    <property type="entry name" value="Ig_E-set"/>
</dbReference>
<dbReference type="InterPro" id="IPR033916">
    <property type="entry name" value="ML_Npc2-like"/>
</dbReference>
<dbReference type="EMBL" id="AXCN02000326">
    <property type="status" value="NOT_ANNOTATED_CDS"/>
    <property type="molecule type" value="Genomic_DNA"/>
</dbReference>
<evidence type="ECO:0000259" key="6">
    <source>
        <dbReference type="SMART" id="SM00737"/>
    </source>
</evidence>
<dbReference type="STRING" id="69004.A0A182Q6I4"/>
<dbReference type="AlphaFoldDB" id="A0A182Q6I4"/>
<protein>
    <recommendedName>
        <fullName evidence="6">MD-2-related lipid-recognition domain-containing protein</fullName>
    </recommendedName>
</protein>
<evidence type="ECO:0000256" key="4">
    <source>
        <dbReference type="ARBA" id="ARBA00022729"/>
    </source>
</evidence>
<name>A0A182Q6I4_9DIPT</name>
<dbReference type="GO" id="GO:0032367">
    <property type="term" value="P:intracellular cholesterol transport"/>
    <property type="evidence" value="ECO:0007669"/>
    <property type="project" value="InterPro"/>
</dbReference>
<dbReference type="GO" id="GO:0032934">
    <property type="term" value="F:sterol binding"/>
    <property type="evidence" value="ECO:0007669"/>
    <property type="project" value="InterPro"/>
</dbReference>
<dbReference type="SUPFAM" id="SSF81296">
    <property type="entry name" value="E set domains"/>
    <property type="match status" value="1"/>
</dbReference>
<organism evidence="7 8">
    <name type="scientific">Anopheles farauti</name>
    <dbReference type="NCBI Taxonomy" id="69004"/>
    <lineage>
        <taxon>Eukaryota</taxon>
        <taxon>Metazoa</taxon>
        <taxon>Ecdysozoa</taxon>
        <taxon>Arthropoda</taxon>
        <taxon>Hexapoda</taxon>
        <taxon>Insecta</taxon>
        <taxon>Pterygota</taxon>
        <taxon>Neoptera</taxon>
        <taxon>Endopterygota</taxon>
        <taxon>Diptera</taxon>
        <taxon>Nematocera</taxon>
        <taxon>Culicoidea</taxon>
        <taxon>Culicidae</taxon>
        <taxon>Anophelinae</taxon>
        <taxon>Anopheles</taxon>
    </lineage>
</organism>
<feature type="domain" description="MD-2-related lipid-recognition" evidence="6">
    <location>
        <begin position="45"/>
        <end position="169"/>
    </location>
</feature>
<reference evidence="7" key="2">
    <citation type="submission" date="2020-05" db="UniProtKB">
        <authorList>
            <consortium name="EnsemblMetazoa"/>
        </authorList>
    </citation>
    <scope>IDENTIFICATION</scope>
    <source>
        <strain evidence="7">FAR1</strain>
    </source>
</reference>
<keyword evidence="8" id="KW-1185">Reference proteome</keyword>
<keyword evidence="3" id="KW-0964">Secreted</keyword>
<dbReference type="GO" id="GO:0005576">
    <property type="term" value="C:extracellular region"/>
    <property type="evidence" value="ECO:0007669"/>
    <property type="project" value="UniProtKB-SubCell"/>
</dbReference>
<evidence type="ECO:0000256" key="5">
    <source>
        <dbReference type="ARBA" id="ARBA00023157"/>
    </source>
</evidence>
<comment type="similarity">
    <text evidence="2">Belongs to the NPC2 family.</text>
</comment>
<dbReference type="InterPro" id="IPR003172">
    <property type="entry name" value="ML_dom"/>
</dbReference>
<keyword evidence="4" id="KW-0732">Signal</keyword>
<dbReference type="Gene3D" id="2.60.40.770">
    <property type="match status" value="1"/>
</dbReference>
<dbReference type="PANTHER" id="PTHR11306:SF36">
    <property type="entry name" value="NIEMANN-PICK TYPE C-2C-RELATED"/>
    <property type="match status" value="1"/>
</dbReference>
<keyword evidence="5" id="KW-1015">Disulfide bond</keyword>
<dbReference type="Proteomes" id="UP000075886">
    <property type="component" value="Unassembled WGS sequence"/>
</dbReference>
<dbReference type="Pfam" id="PF02221">
    <property type="entry name" value="E1_DerP2_DerF2"/>
    <property type="match status" value="1"/>
</dbReference>
<evidence type="ECO:0000313" key="7">
    <source>
        <dbReference type="EnsemblMetazoa" id="AFAF004023-PA"/>
    </source>
</evidence>
<dbReference type="CDD" id="cd00916">
    <property type="entry name" value="Npc2_like"/>
    <property type="match status" value="1"/>
</dbReference>
<sequence length="172" mass="18506">MRYLNSSPVLPLHTSVQKYGSNMRLLTALFTICLAGLVLADVVTVQQCPDGPLPLSVDVVGCPSTPCNLPKGQDAAVMVEFTARKHLSALVPVVHASFSGLTVPFVLPDDRKDACEWLSGTVCPISPDEDVIYELQLPVLASYPSLSLNVELKLVDQANEVVTCFQLQANVV</sequence>
<accession>A0A182Q6I4</accession>
<comment type="subcellular location">
    <subcellularLocation>
        <location evidence="1">Secreted</location>
    </subcellularLocation>
</comment>
<dbReference type="VEuPathDB" id="VectorBase:AFAF004023"/>